<evidence type="ECO:0000256" key="5">
    <source>
        <dbReference type="ARBA" id="ARBA00023136"/>
    </source>
</evidence>
<accession>A0A9D3SFN2</accession>
<feature type="transmembrane region" description="Helical" evidence="7">
    <location>
        <begin position="201"/>
        <end position="224"/>
    </location>
</feature>
<comment type="subcellular location">
    <subcellularLocation>
        <location evidence="1">Cell membrane</location>
        <topology evidence="1">Multi-pass membrane protein</topology>
    </subcellularLocation>
</comment>
<dbReference type="GO" id="GO:0032870">
    <property type="term" value="P:cellular response to hormone stimulus"/>
    <property type="evidence" value="ECO:0007669"/>
    <property type="project" value="TreeGrafter"/>
</dbReference>
<keyword evidence="5 7" id="KW-0472">Membrane</keyword>
<proteinExistence type="predicted"/>
<dbReference type="GO" id="GO:0005886">
    <property type="term" value="C:plasma membrane"/>
    <property type="evidence" value="ECO:0007669"/>
    <property type="project" value="UniProtKB-SubCell"/>
</dbReference>
<feature type="domain" description="G-protein coupled receptors family 1 profile" evidence="8">
    <location>
        <begin position="48"/>
        <end position="221"/>
    </location>
</feature>
<keyword evidence="3 7" id="KW-0812">Transmembrane</keyword>
<evidence type="ECO:0000256" key="4">
    <source>
        <dbReference type="ARBA" id="ARBA00022989"/>
    </source>
</evidence>
<feature type="transmembrane region" description="Helical" evidence="7">
    <location>
        <begin position="43"/>
        <end position="66"/>
    </location>
</feature>
<feature type="transmembrane region" description="Helical" evidence="7">
    <location>
        <begin position="103"/>
        <end position="124"/>
    </location>
</feature>
<evidence type="ECO:0000256" key="2">
    <source>
        <dbReference type="ARBA" id="ARBA00022475"/>
    </source>
</evidence>
<dbReference type="GO" id="GO:0042277">
    <property type="term" value="F:peptide binding"/>
    <property type="evidence" value="ECO:0007669"/>
    <property type="project" value="TreeGrafter"/>
</dbReference>
<evidence type="ECO:0000313" key="9">
    <source>
        <dbReference type="EMBL" id="KAG7322581.1"/>
    </source>
</evidence>
<name>A0A9D3SFN2_9TELE</name>
<dbReference type="Gene3D" id="1.20.1070.10">
    <property type="entry name" value="Rhodopsin 7-helix transmembrane proteins"/>
    <property type="match status" value="1"/>
</dbReference>
<evidence type="ECO:0000256" key="3">
    <source>
        <dbReference type="ARBA" id="ARBA00022692"/>
    </source>
</evidence>
<keyword evidence="4 7" id="KW-1133">Transmembrane helix</keyword>
<keyword evidence="10" id="KW-1185">Reference proteome</keyword>
<evidence type="ECO:0000313" key="10">
    <source>
        <dbReference type="Proteomes" id="UP000824219"/>
    </source>
</evidence>
<dbReference type="OrthoDB" id="5975505at2759"/>
<reference evidence="9 10" key="1">
    <citation type="submission" date="2021-06" db="EMBL/GenBank/DDBJ databases">
        <title>Chromosome-level genome assembly of the red-tail catfish (Hemibagrus wyckioides).</title>
        <authorList>
            <person name="Shao F."/>
        </authorList>
    </citation>
    <scope>NUCLEOTIDE SEQUENCE [LARGE SCALE GENOMIC DNA]</scope>
    <source>
        <strain evidence="9">EC202008001</strain>
        <tissue evidence="9">Blood</tissue>
    </source>
</reference>
<dbReference type="PANTHER" id="PTHR24241">
    <property type="entry name" value="NEUROPEPTIDE RECEPTOR-RELATED G-PROTEIN COUPLED RECEPTOR"/>
    <property type="match status" value="1"/>
</dbReference>
<protein>
    <recommendedName>
        <fullName evidence="8">G-protein coupled receptors family 1 profile domain-containing protein</fullName>
    </recommendedName>
</protein>
<dbReference type="GO" id="GO:0004930">
    <property type="term" value="F:G protein-coupled receptor activity"/>
    <property type="evidence" value="ECO:0007669"/>
    <property type="project" value="InterPro"/>
</dbReference>
<comment type="caution">
    <text evidence="9">The sequence shown here is derived from an EMBL/GenBank/DDBJ whole genome shotgun (WGS) entry which is preliminary data.</text>
</comment>
<evidence type="ECO:0000256" key="6">
    <source>
        <dbReference type="ARBA" id="ARBA00023170"/>
    </source>
</evidence>
<evidence type="ECO:0000256" key="7">
    <source>
        <dbReference type="SAM" id="Phobius"/>
    </source>
</evidence>
<dbReference type="PRINTS" id="PR00237">
    <property type="entry name" value="GPCRRHODOPSN"/>
</dbReference>
<dbReference type="Pfam" id="PF00001">
    <property type="entry name" value="7tm_1"/>
    <property type="match status" value="1"/>
</dbReference>
<dbReference type="Proteomes" id="UP000824219">
    <property type="component" value="Linkage Group LG16"/>
</dbReference>
<keyword evidence="2" id="KW-1003">Cell membrane</keyword>
<gene>
    <name evidence="9" type="ORF">KOW79_013927</name>
</gene>
<dbReference type="EMBL" id="JAHKSW010000016">
    <property type="protein sequence ID" value="KAG7322581.1"/>
    <property type="molecule type" value="Genomic_DNA"/>
</dbReference>
<dbReference type="PROSITE" id="PS50262">
    <property type="entry name" value="G_PROTEIN_RECEP_F1_2"/>
    <property type="match status" value="1"/>
</dbReference>
<evidence type="ECO:0000259" key="8">
    <source>
        <dbReference type="PROSITE" id="PS50262"/>
    </source>
</evidence>
<evidence type="ECO:0000256" key="1">
    <source>
        <dbReference type="ARBA" id="ARBA00004651"/>
    </source>
</evidence>
<sequence>MGGGTVALPTIFMISDLLPDINMTNNTNLTEEILFSPYFQHSLGMAAVFVLAYLFIFLLCMIALMLTAQQERSHFMVQDDNYNLTYPLYSCYETWPEPEMRKVYTTVLFAHIYLIPLILIVIMYGRIGAKLYSTTFLVKVNQPDVTPQRKSPISHRKIKVIKMLIVVALLFMLSWLPLWTLMLLTDYARPEGDQLDLLTGYIFPFSHWLAFSNSSVNPIIYGYYNKNFRRGFQAAWMQRPSCCLDRPSQIHLRRVKRGNKTCSHLDKALNTNLGIKNKIYTDNDLTGCVRLEMEHRKVSKEMRSSGAEGGNRGTAIKRELLEDIERISPTGPTVYQAWEL</sequence>
<dbReference type="AlphaFoldDB" id="A0A9D3SFN2"/>
<dbReference type="InterPro" id="IPR000276">
    <property type="entry name" value="GPCR_Rhodpsn"/>
</dbReference>
<dbReference type="InterPro" id="IPR017452">
    <property type="entry name" value="GPCR_Rhodpsn_7TM"/>
</dbReference>
<dbReference type="PANTHER" id="PTHR24241:SF82">
    <property type="entry name" value="NEUROPEPTIDE FF RECEPTOR 1-RELATED"/>
    <property type="match status" value="1"/>
</dbReference>
<feature type="transmembrane region" description="Helical" evidence="7">
    <location>
        <begin position="160"/>
        <end position="181"/>
    </location>
</feature>
<keyword evidence="6" id="KW-0675">Receptor</keyword>
<organism evidence="9 10">
    <name type="scientific">Hemibagrus wyckioides</name>
    <dbReference type="NCBI Taxonomy" id="337641"/>
    <lineage>
        <taxon>Eukaryota</taxon>
        <taxon>Metazoa</taxon>
        <taxon>Chordata</taxon>
        <taxon>Craniata</taxon>
        <taxon>Vertebrata</taxon>
        <taxon>Euteleostomi</taxon>
        <taxon>Actinopterygii</taxon>
        <taxon>Neopterygii</taxon>
        <taxon>Teleostei</taxon>
        <taxon>Ostariophysi</taxon>
        <taxon>Siluriformes</taxon>
        <taxon>Bagridae</taxon>
        <taxon>Hemibagrus</taxon>
    </lineage>
</organism>
<dbReference type="SUPFAM" id="SSF81321">
    <property type="entry name" value="Family A G protein-coupled receptor-like"/>
    <property type="match status" value="1"/>
</dbReference>